<dbReference type="SUPFAM" id="SSF56112">
    <property type="entry name" value="Protein kinase-like (PK-like)"/>
    <property type="match status" value="1"/>
</dbReference>
<keyword evidence="3" id="KW-1185">Reference proteome</keyword>
<dbReference type="RefSeq" id="WP_202876627.1">
    <property type="nucleotide sequence ID" value="NZ_JBHMAX010000023.1"/>
</dbReference>
<dbReference type="Gene3D" id="3.90.1200.10">
    <property type="match status" value="1"/>
</dbReference>
<evidence type="ECO:0000313" key="3">
    <source>
        <dbReference type="Proteomes" id="UP001589613"/>
    </source>
</evidence>
<comment type="caution">
    <text evidence="2">The sequence shown here is derived from an EMBL/GenBank/DDBJ whole genome shotgun (WGS) entry which is preliminary data.</text>
</comment>
<dbReference type="Proteomes" id="UP001589613">
    <property type="component" value="Unassembled WGS sequence"/>
</dbReference>
<name>A0ABV5V4Z0_9MICO</name>
<dbReference type="EMBL" id="JBHMAX010000023">
    <property type="protein sequence ID" value="MFB9732890.1"/>
    <property type="molecule type" value="Genomic_DNA"/>
</dbReference>
<evidence type="ECO:0000259" key="1">
    <source>
        <dbReference type="Pfam" id="PF01636"/>
    </source>
</evidence>
<proteinExistence type="predicted"/>
<dbReference type="InterPro" id="IPR011009">
    <property type="entry name" value="Kinase-like_dom_sf"/>
</dbReference>
<evidence type="ECO:0000313" key="2">
    <source>
        <dbReference type="EMBL" id="MFB9732890.1"/>
    </source>
</evidence>
<dbReference type="InterPro" id="IPR002575">
    <property type="entry name" value="Aminoglycoside_PTrfase"/>
</dbReference>
<reference evidence="2 3" key="1">
    <citation type="submission" date="2024-09" db="EMBL/GenBank/DDBJ databases">
        <authorList>
            <person name="Sun Q."/>
            <person name="Mori K."/>
        </authorList>
    </citation>
    <scope>NUCLEOTIDE SEQUENCE [LARGE SCALE GENOMIC DNA]</scope>
    <source>
        <strain evidence="2 3">JCM 12763</strain>
    </source>
</reference>
<sequence>MAHPVLTPEEIARRTELACEAAFTAAGDLDLEVADTEVLHEAFSVVVRLSPTPVVARIPVVHPPGTTAEQVEERQCRELDVAGWLHEHGVPVTRPSPLVPPEPVRQDGFAITFWELVETAPDHRAYRAADPEVAAALHLALAAYPGELPFLAPFNGSLADMVEAAEGSPLLSAQDVDRLHAQWHALAPVLADEESFQARFGPTTVQPIQGDAPVHNVIRSPRGLVFADFEDVCRGPVEWDLAGLGAEAVAAYDEAVETLDLRRTDPRLVEAMDAARRVQAVASLCLVPQLPLLEQGLAPVVREWREQDVTLRI</sequence>
<accession>A0ABV5V4Z0</accession>
<feature type="domain" description="Aminoglycoside phosphotransferase" evidence="1">
    <location>
        <begin position="58"/>
        <end position="254"/>
    </location>
</feature>
<organism evidence="2 3">
    <name type="scientific">Ornithinimicrobium kibberense</name>
    <dbReference type="NCBI Taxonomy" id="282060"/>
    <lineage>
        <taxon>Bacteria</taxon>
        <taxon>Bacillati</taxon>
        <taxon>Actinomycetota</taxon>
        <taxon>Actinomycetes</taxon>
        <taxon>Micrococcales</taxon>
        <taxon>Ornithinimicrobiaceae</taxon>
        <taxon>Ornithinimicrobium</taxon>
    </lineage>
</organism>
<dbReference type="Pfam" id="PF01636">
    <property type="entry name" value="APH"/>
    <property type="match status" value="1"/>
</dbReference>
<protein>
    <submittedName>
        <fullName evidence="2">Phosphotransferase family protein</fullName>
    </submittedName>
</protein>
<gene>
    <name evidence="2" type="ORF">ACFFN0_12640</name>
</gene>